<dbReference type="Pfam" id="PF24277">
    <property type="entry name" value="DmsR_N"/>
    <property type="match status" value="1"/>
</dbReference>
<dbReference type="Pfam" id="PF04967">
    <property type="entry name" value="HTH_10"/>
    <property type="match status" value="1"/>
</dbReference>
<dbReference type="GeneID" id="56030283"/>
<dbReference type="Proteomes" id="UP000509750">
    <property type="component" value="Chromosome"/>
</dbReference>
<name>A0A7D5H209_9EURY</name>
<gene>
    <name evidence="5" type="ORF">HUG10_15580</name>
</gene>
<feature type="domain" description="HTH bat-type" evidence="3">
    <location>
        <begin position="153"/>
        <end position="204"/>
    </location>
</feature>
<evidence type="ECO:0000256" key="2">
    <source>
        <dbReference type="ARBA" id="ARBA00023163"/>
    </source>
</evidence>
<evidence type="ECO:0000313" key="5">
    <source>
        <dbReference type="EMBL" id="QLG28873.1"/>
    </source>
</evidence>
<dbReference type="OrthoDB" id="168808at2157"/>
<dbReference type="KEGG" id="halg:HUG10_15580"/>
<reference evidence="5 6" key="1">
    <citation type="submission" date="2020-07" db="EMBL/GenBank/DDBJ databases">
        <title>Gai3-2, isolated from salt lake.</title>
        <authorList>
            <person name="Cui H."/>
            <person name="Shi X."/>
        </authorList>
    </citation>
    <scope>NUCLEOTIDE SEQUENCE [LARGE SCALE GENOMIC DNA]</scope>
    <source>
        <strain evidence="5 6">Gai3-2</strain>
    </source>
</reference>
<sequence length="218" mass="23584">MDRGIHAQLSVDGVETCPVTALSAEVTVESIVSGGRDADEGAISEATVTDPHDRSSVPNEVDAVFVDGSRSVYRFEADGDCPCTRLPAHGCPIRDMHAEAGTLHVSFIVPSVETVRTIVADLRSRCETVRVRRLTRSAPDDERTLVLVDRSAFTDRQYEVLRTAHEMGYFEQPKEATSTDVAAALGISVGTFSEHLATTQSKLLDQLLTSRPAADATR</sequence>
<dbReference type="RefSeq" id="WP_179170447.1">
    <property type="nucleotide sequence ID" value="NZ_CP058529.1"/>
</dbReference>
<dbReference type="InterPro" id="IPR007050">
    <property type="entry name" value="HTH_bacterioopsin"/>
</dbReference>
<evidence type="ECO:0000259" key="4">
    <source>
        <dbReference type="Pfam" id="PF24277"/>
    </source>
</evidence>
<organism evidence="5 6">
    <name type="scientific">Halorarum halophilum</name>
    <dbReference type="NCBI Taxonomy" id="2743090"/>
    <lineage>
        <taxon>Archaea</taxon>
        <taxon>Methanobacteriati</taxon>
        <taxon>Methanobacteriota</taxon>
        <taxon>Stenosarchaea group</taxon>
        <taxon>Halobacteria</taxon>
        <taxon>Halobacteriales</taxon>
        <taxon>Haloferacaceae</taxon>
        <taxon>Halorarum</taxon>
    </lineage>
</organism>
<dbReference type="InterPro" id="IPR056433">
    <property type="entry name" value="DmsR-like_N"/>
</dbReference>
<dbReference type="EMBL" id="CP058529">
    <property type="protein sequence ID" value="QLG28873.1"/>
    <property type="molecule type" value="Genomic_DNA"/>
</dbReference>
<protein>
    <submittedName>
        <fullName evidence="5">Helix-turn-helix domain-containing protein</fullName>
    </submittedName>
</protein>
<dbReference type="Gene3D" id="1.10.10.10">
    <property type="entry name" value="Winged helix-like DNA-binding domain superfamily/Winged helix DNA-binding domain"/>
    <property type="match status" value="1"/>
</dbReference>
<accession>A0A7D5H209</accession>
<dbReference type="PANTHER" id="PTHR34236:SF1">
    <property type="entry name" value="DIMETHYL SULFOXIDE REDUCTASE TRANSCRIPTIONAL ACTIVATOR"/>
    <property type="match status" value="1"/>
</dbReference>
<evidence type="ECO:0000256" key="1">
    <source>
        <dbReference type="ARBA" id="ARBA00023015"/>
    </source>
</evidence>
<feature type="domain" description="DmsR-like N-terminal" evidence="4">
    <location>
        <begin position="1"/>
        <end position="137"/>
    </location>
</feature>
<dbReference type="AlphaFoldDB" id="A0A7D5H209"/>
<keyword evidence="6" id="KW-1185">Reference proteome</keyword>
<keyword evidence="2" id="KW-0804">Transcription</keyword>
<evidence type="ECO:0000259" key="3">
    <source>
        <dbReference type="Pfam" id="PF04967"/>
    </source>
</evidence>
<proteinExistence type="predicted"/>
<keyword evidence="1" id="KW-0805">Transcription regulation</keyword>
<dbReference type="PANTHER" id="PTHR34236">
    <property type="entry name" value="DIMETHYL SULFOXIDE REDUCTASE TRANSCRIPTIONAL ACTIVATOR"/>
    <property type="match status" value="1"/>
</dbReference>
<evidence type="ECO:0000313" key="6">
    <source>
        <dbReference type="Proteomes" id="UP000509750"/>
    </source>
</evidence>
<dbReference type="InterPro" id="IPR036388">
    <property type="entry name" value="WH-like_DNA-bd_sf"/>
</dbReference>